<dbReference type="RefSeq" id="WP_263515081.1">
    <property type="nucleotide sequence ID" value="NZ_CP099557.1"/>
</dbReference>
<proteinExistence type="predicted"/>
<dbReference type="AlphaFoldDB" id="A0AA46NQU4"/>
<evidence type="ECO:0000313" key="2">
    <source>
        <dbReference type="Proteomes" id="UP001164100"/>
    </source>
</evidence>
<accession>A0AA46NQU4</accession>
<gene>
    <name evidence="1" type="ORF">NGX11_11255</name>
</gene>
<reference evidence="1" key="1">
    <citation type="journal article" date="2022" name="Front. Microbiol.">
        <title>Species classification and novel plasmid identifications in Arcobacter cryaerophilus and Arcobacter cryaerophilus-like organisms.</title>
        <authorList>
            <person name="Zhou G."/>
            <person name="Wang M."/>
            <person name="Wang H."/>
            <person name="Chen X."/>
            <person name="Gu Y."/>
            <person name="Shao Z."/>
            <person name="Zhang J."/>
            <person name="Zhang M."/>
        </authorList>
    </citation>
    <scope>NUCLEOTIDE SEQUENCE</scope>
    <source>
        <strain evidence="1">ICDCAC48</strain>
    </source>
</reference>
<protein>
    <submittedName>
        <fullName evidence="1">Uncharacterized protein</fullName>
    </submittedName>
</protein>
<sequence>MKNFSLKLRLSIILLFLFAISSIIAISISMYQTKKTLVEVLDTQLYYFAKRVVNSNINTLTNSSNLNYELNNINEDIAEKYMSIEDDSLTYAIYSLDGKIIYKDFSEENNDNFVFNNNILNTNDGLLFEENKEF</sequence>
<name>A0AA46NQU4_9BACT</name>
<geneLocation type="plasmid" evidence="1 2">
    <name>pCNAC48</name>
</geneLocation>
<keyword evidence="1" id="KW-0614">Plasmid</keyword>
<dbReference type="Gene3D" id="1.20.5.1040">
    <property type="entry name" value="Sensor protein qsec"/>
    <property type="match status" value="1"/>
</dbReference>
<organism evidence="1 2">
    <name type="scientific">Aliarcobacter cryaerophilus</name>
    <dbReference type="NCBI Taxonomy" id="28198"/>
    <lineage>
        <taxon>Bacteria</taxon>
        <taxon>Pseudomonadati</taxon>
        <taxon>Campylobacterota</taxon>
        <taxon>Epsilonproteobacteria</taxon>
        <taxon>Campylobacterales</taxon>
        <taxon>Arcobacteraceae</taxon>
        <taxon>Aliarcobacter</taxon>
    </lineage>
</organism>
<dbReference type="EMBL" id="CP099557">
    <property type="protein sequence ID" value="UYF44384.1"/>
    <property type="molecule type" value="Genomic_DNA"/>
</dbReference>
<evidence type="ECO:0000313" key="1">
    <source>
        <dbReference type="EMBL" id="UYF44384.1"/>
    </source>
</evidence>
<dbReference type="Proteomes" id="UP001164100">
    <property type="component" value="Plasmid pCNAC48"/>
</dbReference>